<feature type="signal peptide" evidence="1">
    <location>
        <begin position="1"/>
        <end position="23"/>
    </location>
</feature>
<dbReference type="GeneID" id="43520474"/>
<comment type="caution">
    <text evidence="2">The sequence shown here is derived from an EMBL/GenBank/DDBJ whole genome shotgun (WGS) entry which is preliminary data.</text>
</comment>
<evidence type="ECO:0000256" key="1">
    <source>
        <dbReference type="SAM" id="SignalP"/>
    </source>
</evidence>
<proteinExistence type="predicted"/>
<reference evidence="3" key="1">
    <citation type="journal article" date="2013" name="Diversity">
        <title>Genome Sequence of Dickeya solani, a New soft Rot Pathogen of Potato, Suggests its Emergence May Be Related to a Novel Combination of Non-Ribosomal Peptide/Polyketide Synthetase Clusters.</title>
        <authorList>
            <person name="Garlant L."/>
            <person name="Koskinen P."/>
            <person name="Rouhiainen L."/>
            <person name="Laine P."/>
            <person name="Paulin L."/>
            <person name="Auvinen P."/>
            <person name="Holm L."/>
            <person name="Pirhonen M."/>
        </authorList>
    </citation>
    <scope>NUCLEOTIDE SEQUENCE [LARGE SCALE GENOMIC DNA]</scope>
    <source>
        <strain evidence="3">D s0432-1</strain>
    </source>
</reference>
<dbReference type="Proteomes" id="UP000017142">
    <property type="component" value="Unassembled WGS sequence"/>
</dbReference>
<evidence type="ECO:0000313" key="3">
    <source>
        <dbReference type="Proteomes" id="UP000017142"/>
    </source>
</evidence>
<gene>
    <name evidence="2" type="ORF">A544_1774</name>
</gene>
<accession>A0AAV3KEL2</accession>
<sequence>MKYAETFYCAIALLLMSSGVVVAENKEVFSKNTHVGNASGYCVTISRMDQKAFSDNKSVYYLPNIYLQGTIAATTAVPRPIKLHVVFYESSKNDSVQGCAGEKYRQKDKHFYNEFDAISMSDVP</sequence>
<organism evidence="2 3">
    <name type="scientific">Dickeya solani D s0432-1</name>
    <dbReference type="NCBI Taxonomy" id="1231725"/>
    <lineage>
        <taxon>Bacteria</taxon>
        <taxon>Pseudomonadati</taxon>
        <taxon>Pseudomonadota</taxon>
        <taxon>Gammaproteobacteria</taxon>
        <taxon>Enterobacterales</taxon>
        <taxon>Pectobacteriaceae</taxon>
        <taxon>Dickeya</taxon>
    </lineage>
</organism>
<name>A0AAV3KEL2_9GAMM</name>
<evidence type="ECO:0000313" key="2">
    <source>
        <dbReference type="EMBL" id="ERO58596.1"/>
    </source>
</evidence>
<dbReference type="EMBL" id="AMWE01000002">
    <property type="protein sequence ID" value="ERO58596.1"/>
    <property type="molecule type" value="Genomic_DNA"/>
</dbReference>
<keyword evidence="1" id="KW-0732">Signal</keyword>
<dbReference type="AlphaFoldDB" id="A0AAV3KEL2"/>
<protein>
    <submittedName>
        <fullName evidence="2">Uncharacterized protein</fullName>
    </submittedName>
</protein>
<feature type="chain" id="PRO_5043348957" evidence="1">
    <location>
        <begin position="24"/>
        <end position="124"/>
    </location>
</feature>
<dbReference type="RefSeq" id="WP_022633220.1">
    <property type="nucleotide sequence ID" value="NZ_AMWE01000002.1"/>
</dbReference>